<organism evidence="8">
    <name type="scientific">Heterosigma akashiwo</name>
    <name type="common">Chromophytic alga</name>
    <name type="synonym">Heterosigma carterae</name>
    <dbReference type="NCBI Taxonomy" id="2829"/>
    <lineage>
        <taxon>Eukaryota</taxon>
        <taxon>Sar</taxon>
        <taxon>Stramenopiles</taxon>
        <taxon>Ochrophyta</taxon>
        <taxon>Raphidophyceae</taxon>
        <taxon>Chattonellales</taxon>
        <taxon>Chattonellaceae</taxon>
        <taxon>Heterosigma</taxon>
    </lineage>
</organism>
<feature type="compositionally biased region" description="Polar residues" evidence="5">
    <location>
        <begin position="74"/>
        <end position="84"/>
    </location>
</feature>
<dbReference type="InterPro" id="IPR020422">
    <property type="entry name" value="TYR_PHOSPHATASE_DUAL_dom"/>
</dbReference>
<keyword evidence="4" id="KW-0904">Protein phosphatase</keyword>
<dbReference type="PROSITE" id="PS50054">
    <property type="entry name" value="TYR_PHOSPHATASE_DUAL"/>
    <property type="match status" value="1"/>
</dbReference>
<feature type="domain" description="Tyrosine specific protein phosphatases" evidence="7">
    <location>
        <begin position="200"/>
        <end position="255"/>
    </location>
</feature>
<evidence type="ECO:0000259" key="6">
    <source>
        <dbReference type="PROSITE" id="PS50054"/>
    </source>
</evidence>
<feature type="compositionally biased region" description="Polar residues" evidence="5">
    <location>
        <begin position="1"/>
        <end position="12"/>
    </location>
</feature>
<dbReference type="InterPro" id="IPR029021">
    <property type="entry name" value="Prot-tyrosine_phosphatase-like"/>
</dbReference>
<dbReference type="GO" id="GO:0004725">
    <property type="term" value="F:protein tyrosine phosphatase activity"/>
    <property type="evidence" value="ECO:0007669"/>
    <property type="project" value="UniProtKB-EC"/>
</dbReference>
<accession>A0A7S3YH23</accession>
<sequence length="314" mass="34135">MANRTNVSTYSSVGKKRDSFSTKLRNKKDGVDKRKRSPKVAASGLPPRAPGGRPGGGPATEAWAPHPGDRPRNRTASSCGSANGRQRGCATTEDVELEKALVKQAQRAMARHPGPALGGGGASAYRQLTAPLHGLSLVSQHIALGNREDSADIEGLQKMGITHILNAAAEQVRNSHPKDFIYMSLKLADNPQQDLTKYRDKAVGFIQHVERLGGRVLVHCIAGVSRSVSLVIMHLMNSHQMYLRVAFDHIKSIRPYISPNNGFLLQLAKYEVERFGATTVASAPEWNFYEWNALKQRTPKIEVGPSGSSACLIL</sequence>
<evidence type="ECO:0000256" key="2">
    <source>
        <dbReference type="ARBA" id="ARBA00013064"/>
    </source>
</evidence>
<reference evidence="8" key="1">
    <citation type="submission" date="2021-01" db="EMBL/GenBank/DDBJ databases">
        <authorList>
            <person name="Corre E."/>
            <person name="Pelletier E."/>
            <person name="Niang G."/>
            <person name="Scheremetjew M."/>
            <person name="Finn R."/>
            <person name="Kale V."/>
            <person name="Holt S."/>
            <person name="Cochrane G."/>
            <person name="Meng A."/>
            <person name="Brown T."/>
            <person name="Cohen L."/>
        </authorList>
    </citation>
    <scope>NUCLEOTIDE SEQUENCE</scope>
    <source>
        <strain evidence="8">CCMP3107</strain>
    </source>
</reference>
<dbReference type="EC" id="3.1.3.48" evidence="2"/>
<evidence type="ECO:0000256" key="1">
    <source>
        <dbReference type="ARBA" id="ARBA00008601"/>
    </source>
</evidence>
<keyword evidence="3" id="KW-0378">Hydrolase</keyword>
<dbReference type="PANTHER" id="PTHR10159:SF519">
    <property type="entry name" value="DUAL SPECIFICITY PROTEIN PHOSPHATASE MPK3"/>
    <property type="match status" value="1"/>
</dbReference>
<dbReference type="InterPro" id="IPR000340">
    <property type="entry name" value="Dual-sp_phosphatase_cat-dom"/>
</dbReference>
<dbReference type="AlphaFoldDB" id="A0A7S3YH23"/>
<evidence type="ECO:0000313" key="8">
    <source>
        <dbReference type="EMBL" id="CAE0651424.1"/>
    </source>
</evidence>
<dbReference type="SUPFAM" id="SSF52799">
    <property type="entry name" value="(Phosphotyrosine protein) phosphatases II"/>
    <property type="match status" value="1"/>
</dbReference>
<protein>
    <recommendedName>
        <fullName evidence="2">protein-tyrosine-phosphatase</fullName>
        <ecNumber evidence="2">3.1.3.48</ecNumber>
    </recommendedName>
</protein>
<dbReference type="Pfam" id="PF00782">
    <property type="entry name" value="DSPc"/>
    <property type="match status" value="1"/>
</dbReference>
<gene>
    <name evidence="8" type="ORF">HAKA00212_LOCUS25437</name>
</gene>
<dbReference type="Gene3D" id="3.90.190.10">
    <property type="entry name" value="Protein tyrosine phosphatase superfamily"/>
    <property type="match status" value="1"/>
</dbReference>
<dbReference type="SMART" id="SM00195">
    <property type="entry name" value="DSPc"/>
    <property type="match status" value="1"/>
</dbReference>
<evidence type="ECO:0000256" key="3">
    <source>
        <dbReference type="ARBA" id="ARBA00022801"/>
    </source>
</evidence>
<feature type="region of interest" description="Disordered" evidence="5">
    <location>
        <begin position="1"/>
        <end position="92"/>
    </location>
</feature>
<dbReference type="PROSITE" id="PS50056">
    <property type="entry name" value="TYR_PHOSPHATASE_2"/>
    <property type="match status" value="1"/>
</dbReference>
<dbReference type="InterPro" id="IPR000387">
    <property type="entry name" value="Tyr_Pase_dom"/>
</dbReference>
<comment type="similarity">
    <text evidence="1">Belongs to the protein-tyrosine phosphatase family. Non-receptor class dual specificity subfamily.</text>
</comment>
<dbReference type="GO" id="GO:0043409">
    <property type="term" value="P:negative regulation of MAPK cascade"/>
    <property type="evidence" value="ECO:0007669"/>
    <property type="project" value="TreeGrafter"/>
</dbReference>
<feature type="domain" description="Tyrosine-protein phosphatase" evidence="6">
    <location>
        <begin position="134"/>
        <end position="276"/>
    </location>
</feature>
<dbReference type="GO" id="GO:0005737">
    <property type="term" value="C:cytoplasm"/>
    <property type="evidence" value="ECO:0007669"/>
    <property type="project" value="TreeGrafter"/>
</dbReference>
<evidence type="ECO:0000256" key="4">
    <source>
        <dbReference type="ARBA" id="ARBA00022912"/>
    </source>
</evidence>
<dbReference type="CDD" id="cd14498">
    <property type="entry name" value="DSP"/>
    <property type="match status" value="1"/>
</dbReference>
<dbReference type="EMBL" id="HBIU01058510">
    <property type="protein sequence ID" value="CAE0651424.1"/>
    <property type="molecule type" value="Transcribed_RNA"/>
</dbReference>
<dbReference type="PANTHER" id="PTHR10159">
    <property type="entry name" value="DUAL SPECIFICITY PROTEIN PHOSPHATASE"/>
    <property type="match status" value="1"/>
</dbReference>
<evidence type="ECO:0000256" key="5">
    <source>
        <dbReference type="SAM" id="MobiDB-lite"/>
    </source>
</evidence>
<name>A0A7S3YH23_HETAK</name>
<proteinExistence type="inferred from homology"/>
<evidence type="ECO:0000259" key="7">
    <source>
        <dbReference type="PROSITE" id="PS50056"/>
    </source>
</evidence>